<keyword evidence="3" id="KW-1185">Reference proteome</keyword>
<comment type="similarity">
    <text evidence="1">Belongs to the YggT family.</text>
</comment>
<evidence type="ECO:0008006" key="4">
    <source>
        <dbReference type="Google" id="ProtNLM"/>
    </source>
</evidence>
<dbReference type="EMBL" id="BDGJ01000087">
    <property type="protein sequence ID" value="GAW92589.1"/>
    <property type="molecule type" value="Genomic_DNA"/>
</dbReference>
<dbReference type="AlphaFoldDB" id="A0A1Z5HST1"/>
<protein>
    <recommendedName>
        <fullName evidence="4">YggT family protein</fullName>
    </recommendedName>
</protein>
<dbReference type="PANTHER" id="PTHR33219:SF14">
    <property type="entry name" value="PROTEIN COFACTOR ASSEMBLY OF COMPLEX C SUBUNIT B CCB3, CHLOROPLASTIC-RELATED"/>
    <property type="match status" value="1"/>
</dbReference>
<reference evidence="3" key="1">
    <citation type="journal article" date="2017" name="Appl. Environ. Microbiol.">
        <title>Genomic analysis of Calderihabitans maritimus KKC1, a thermophilic hydrogenogenic carboxydotrophic bacterium isolated from marine sediment.</title>
        <authorList>
            <person name="Omae K."/>
            <person name="Yoneda Y."/>
            <person name="Fukuyama Y."/>
            <person name="Yoshida T."/>
            <person name="Sako Y."/>
        </authorList>
    </citation>
    <scope>NUCLEOTIDE SEQUENCE [LARGE SCALE GENOMIC DNA]</scope>
    <source>
        <strain evidence="3">KKC1</strain>
    </source>
</reference>
<evidence type="ECO:0000256" key="1">
    <source>
        <dbReference type="ARBA" id="ARBA00010894"/>
    </source>
</evidence>
<evidence type="ECO:0000313" key="2">
    <source>
        <dbReference type="EMBL" id="GAW92589.1"/>
    </source>
</evidence>
<proteinExistence type="inferred from homology"/>
<gene>
    <name evidence="2" type="ORF">KKC1_17400</name>
</gene>
<comment type="caution">
    <text evidence="2">The sequence shown here is derived from an EMBL/GenBank/DDBJ whole genome shotgun (WGS) entry which is preliminary data.</text>
</comment>
<dbReference type="GO" id="GO:0016020">
    <property type="term" value="C:membrane"/>
    <property type="evidence" value="ECO:0007669"/>
    <property type="project" value="InterPro"/>
</dbReference>
<dbReference type="PANTHER" id="PTHR33219">
    <property type="entry name" value="YLMG HOMOLOG PROTEIN 2, CHLOROPLASTIC"/>
    <property type="match status" value="1"/>
</dbReference>
<dbReference type="Proteomes" id="UP000197032">
    <property type="component" value="Unassembled WGS sequence"/>
</dbReference>
<accession>A0A1Z5HST1</accession>
<name>A0A1Z5HST1_9FIRM</name>
<sequence>MIPVIDIAFNILDLLIIARVLLSWVRPDPYNPIVRFIYETTEPILAPFRRIMPRGTIPIDFSPLLALLVLDLARRLLIQILLGF</sequence>
<organism evidence="2 3">
    <name type="scientific">Calderihabitans maritimus</name>
    <dbReference type="NCBI Taxonomy" id="1246530"/>
    <lineage>
        <taxon>Bacteria</taxon>
        <taxon>Bacillati</taxon>
        <taxon>Bacillota</taxon>
        <taxon>Clostridia</taxon>
        <taxon>Neomoorellales</taxon>
        <taxon>Calderihabitantaceae</taxon>
        <taxon>Calderihabitans</taxon>
    </lineage>
</organism>
<evidence type="ECO:0000313" key="3">
    <source>
        <dbReference type="Proteomes" id="UP000197032"/>
    </source>
</evidence>
<dbReference type="Pfam" id="PF02325">
    <property type="entry name" value="CCB3_YggT"/>
    <property type="match status" value="1"/>
</dbReference>
<dbReference type="InterPro" id="IPR003425">
    <property type="entry name" value="CCB3/YggT"/>
</dbReference>